<sequence length="580" mass="66243">VTPARTLWSNTAREAKMEANLVVWPLYLSLYLTFTSRPNDSECTRDQIVAKLSEVADSEDKYRGDAFVMMFIGYGYDEKIIGWSAQPQRPPAPDDLLPIRDIVDMFSEHNCRALRQKTKMFVFNCCREKLVETTTFAPAISTSVSPGAIRVDTRDRRLMCVDCEPTLIDTITTLDTKWKTWNRSTNVIYACAEELQTWYNCVDGPIGHVSVFGQALSHTIAQYSWYKTLYQLFLMTVKRMDEEFKYVCYYGLRDDRPTINMFTTNKKKFPNDLAKKCRIFSEFTLVRNNTEVLAKALDKSGQAAAAKQLRQFNQSDTLWPNKYDIYLDVTPALSLRTNTSQALKMDAKPRGVALVFVIEPDLYLEAERFSEVAKLDKYKGDAFVMMFIGHGYNERIIGWSAQPQWPPAPDDVLPIKDIVAMFCELKCRALREKTKVFIFNCCRERFVDTTATPSGVRCHKCKRELTLTCAKCEPTGTDTMASLDPKWKAMNKQTHVIYACAQGSLAWYRKVVGPIGHVSLFGQAFSHTIAQYSGYKSLYQLFTMSGKRLKAMGDAVQEPEINMFAVDSELYFNPGQYKAE</sequence>
<evidence type="ECO:0000256" key="2">
    <source>
        <dbReference type="ARBA" id="ARBA00022670"/>
    </source>
</evidence>
<dbReference type="GO" id="GO:0006508">
    <property type="term" value="P:proteolysis"/>
    <property type="evidence" value="ECO:0007669"/>
    <property type="project" value="UniProtKB-KW"/>
</dbReference>
<organism evidence="6">
    <name type="scientific">Medioppia subpectinata</name>
    <dbReference type="NCBI Taxonomy" id="1979941"/>
    <lineage>
        <taxon>Eukaryota</taxon>
        <taxon>Metazoa</taxon>
        <taxon>Ecdysozoa</taxon>
        <taxon>Arthropoda</taxon>
        <taxon>Chelicerata</taxon>
        <taxon>Arachnida</taxon>
        <taxon>Acari</taxon>
        <taxon>Acariformes</taxon>
        <taxon>Sarcoptiformes</taxon>
        <taxon>Oribatida</taxon>
        <taxon>Brachypylina</taxon>
        <taxon>Oppioidea</taxon>
        <taxon>Oppiidae</taxon>
        <taxon>Medioppia</taxon>
    </lineage>
</organism>
<gene>
    <name evidence="6" type="ORF">OSB1V03_LOCUS7591</name>
</gene>
<evidence type="ECO:0000259" key="5">
    <source>
        <dbReference type="PROSITE" id="PS50208"/>
    </source>
</evidence>
<dbReference type="PANTHER" id="PTHR47901">
    <property type="entry name" value="CASPASE RECRUITMENT DOMAIN-CONTAINING PROTEIN 18"/>
    <property type="match status" value="1"/>
</dbReference>
<feature type="domain" description="Caspase family p20" evidence="5">
    <location>
        <begin position="367"/>
        <end position="443"/>
    </location>
</feature>
<keyword evidence="4" id="KW-0378">Hydrolase</keyword>
<keyword evidence="2" id="KW-0645">Protease</keyword>
<dbReference type="GO" id="GO:0006915">
    <property type="term" value="P:apoptotic process"/>
    <property type="evidence" value="ECO:0007669"/>
    <property type="project" value="UniProtKB-KW"/>
</dbReference>
<evidence type="ECO:0000256" key="4">
    <source>
        <dbReference type="ARBA" id="ARBA00022801"/>
    </source>
</evidence>
<dbReference type="EMBL" id="CAJPIZ010004492">
    <property type="protein sequence ID" value="CAG2107591.1"/>
    <property type="molecule type" value="Genomic_DNA"/>
</dbReference>
<dbReference type="InterPro" id="IPR002398">
    <property type="entry name" value="Pept_C14"/>
</dbReference>
<dbReference type="AlphaFoldDB" id="A0A7R9KPU7"/>
<reference evidence="6" key="1">
    <citation type="submission" date="2020-11" db="EMBL/GenBank/DDBJ databases">
        <authorList>
            <person name="Tran Van P."/>
        </authorList>
    </citation>
    <scope>NUCLEOTIDE SEQUENCE</scope>
</reference>
<feature type="domain" description="Caspase family p20" evidence="5">
    <location>
        <begin position="41"/>
        <end position="127"/>
    </location>
</feature>
<dbReference type="GO" id="GO:0004197">
    <property type="term" value="F:cysteine-type endopeptidase activity"/>
    <property type="evidence" value="ECO:0007669"/>
    <property type="project" value="InterPro"/>
</dbReference>
<comment type="similarity">
    <text evidence="1">Belongs to the peptidase C14A family.</text>
</comment>
<proteinExistence type="inferred from homology"/>
<dbReference type="PROSITE" id="PS50208">
    <property type="entry name" value="CASPASE_P20"/>
    <property type="match status" value="2"/>
</dbReference>
<keyword evidence="7" id="KW-1185">Reference proteome</keyword>
<feature type="non-terminal residue" evidence="6">
    <location>
        <position position="580"/>
    </location>
</feature>
<dbReference type="InterPro" id="IPR001309">
    <property type="entry name" value="Pept_C14_p20"/>
</dbReference>
<dbReference type="Proteomes" id="UP000759131">
    <property type="component" value="Unassembled WGS sequence"/>
</dbReference>
<evidence type="ECO:0000313" key="7">
    <source>
        <dbReference type="Proteomes" id="UP000759131"/>
    </source>
</evidence>
<dbReference type="Gene3D" id="3.40.50.1460">
    <property type="match status" value="2"/>
</dbReference>
<dbReference type="InterPro" id="IPR029030">
    <property type="entry name" value="Caspase-like_dom_sf"/>
</dbReference>
<accession>A0A7R9KPU7</accession>
<name>A0A7R9KPU7_9ACAR</name>
<evidence type="ECO:0000256" key="3">
    <source>
        <dbReference type="ARBA" id="ARBA00022703"/>
    </source>
</evidence>
<dbReference type="InterPro" id="IPR015917">
    <property type="entry name" value="Pept_C14A"/>
</dbReference>
<dbReference type="InterPro" id="IPR011600">
    <property type="entry name" value="Pept_C14_caspase"/>
</dbReference>
<dbReference type="Pfam" id="PF00656">
    <property type="entry name" value="Peptidase_C14"/>
    <property type="match status" value="2"/>
</dbReference>
<dbReference type="SMART" id="SM00115">
    <property type="entry name" value="CASc"/>
    <property type="match status" value="1"/>
</dbReference>
<dbReference type="EMBL" id="OC859067">
    <property type="protein sequence ID" value="CAD7627161.1"/>
    <property type="molecule type" value="Genomic_DNA"/>
</dbReference>
<dbReference type="SUPFAM" id="SSF52129">
    <property type="entry name" value="Caspase-like"/>
    <property type="match status" value="2"/>
</dbReference>
<dbReference type="PANTHER" id="PTHR47901:SF8">
    <property type="entry name" value="CASPASE-3"/>
    <property type="match status" value="1"/>
</dbReference>
<evidence type="ECO:0000256" key="1">
    <source>
        <dbReference type="ARBA" id="ARBA00010134"/>
    </source>
</evidence>
<protein>
    <recommendedName>
        <fullName evidence="5">Caspase family p20 domain-containing protein</fullName>
    </recommendedName>
</protein>
<keyword evidence="3" id="KW-0053">Apoptosis</keyword>
<evidence type="ECO:0000313" key="6">
    <source>
        <dbReference type="EMBL" id="CAD7627161.1"/>
    </source>
</evidence>